<name>A0A8S0Z4X6_ARCPL</name>
<evidence type="ECO:0000313" key="3">
    <source>
        <dbReference type="EMBL" id="CAB3227874.1"/>
    </source>
</evidence>
<keyword evidence="4" id="KW-1185">Reference proteome</keyword>
<comment type="caution">
    <text evidence="3">The sequence shown here is derived from an EMBL/GenBank/DDBJ whole genome shotgun (WGS) entry which is preliminary data.</text>
</comment>
<evidence type="ECO:0000313" key="4">
    <source>
        <dbReference type="Proteomes" id="UP000494106"/>
    </source>
</evidence>
<proteinExistence type="predicted"/>
<dbReference type="PANTHER" id="PTHR12496:SF9">
    <property type="entry name" value="METHYLTRANSFERASE-LIKE PROTEIN 25-RELATED"/>
    <property type="match status" value="1"/>
</dbReference>
<dbReference type="InterPro" id="IPR019191">
    <property type="entry name" value="Essential_protein_Yae1_N"/>
</dbReference>
<dbReference type="AlphaFoldDB" id="A0A8S0Z4X6"/>
<dbReference type="Pfam" id="PF13679">
    <property type="entry name" value="Methyltransf_32"/>
    <property type="match status" value="1"/>
</dbReference>
<dbReference type="EMBL" id="CADEBC010000301">
    <property type="protein sequence ID" value="CAB3227874.1"/>
    <property type="molecule type" value="Genomic_DNA"/>
</dbReference>
<dbReference type="PANTHER" id="PTHR12496">
    <property type="entry name" value="CGI-41 METHYLTRANSFERASE"/>
    <property type="match status" value="1"/>
</dbReference>
<dbReference type="InterPro" id="IPR052220">
    <property type="entry name" value="METTL25"/>
</dbReference>
<gene>
    <name evidence="3" type="ORF">APLA_LOCUS3432</name>
</gene>
<reference evidence="3 4" key="1">
    <citation type="submission" date="2020-04" db="EMBL/GenBank/DDBJ databases">
        <authorList>
            <person name="Wallbank WR R."/>
            <person name="Pardo Diaz C."/>
            <person name="Kozak K."/>
            <person name="Martin S."/>
            <person name="Jiggins C."/>
            <person name="Moest M."/>
            <person name="Warren A I."/>
            <person name="Byers J.R.P. K."/>
            <person name="Montejo-Kovacevich G."/>
            <person name="Yen C E."/>
        </authorList>
    </citation>
    <scope>NUCLEOTIDE SEQUENCE [LARGE SCALE GENOMIC DNA]</scope>
</reference>
<dbReference type="Pfam" id="PF09811">
    <property type="entry name" value="Yae1_N"/>
    <property type="match status" value="1"/>
</dbReference>
<feature type="domain" description="Essential protein Yae1 N-terminal" evidence="1">
    <location>
        <begin position="26"/>
        <end position="63"/>
    </location>
</feature>
<dbReference type="OrthoDB" id="10258156at2759"/>
<evidence type="ECO:0000259" key="2">
    <source>
        <dbReference type="Pfam" id="PF13679"/>
    </source>
</evidence>
<evidence type="ECO:0008006" key="5">
    <source>
        <dbReference type="Google" id="ProtNLM"/>
    </source>
</evidence>
<dbReference type="InterPro" id="IPR025714">
    <property type="entry name" value="Methyltranfer_dom"/>
</dbReference>
<sequence>MAEEKDFNDLLDDIFLSEDREHKESYEEGFKAGSQLGNPEGFHLGYHRGAELGRELGYYLGVITHHINLNQESDEKYSAKILTQLTRVKELIDVFPRINSEDHDILGMAETEFHSNYSESSMKSTITKVCHHIDSITKYLTPLLPIANCHMVEFLTLNHWEKLLPASLRDSLNGEDLNVSLNNYWSSFEQTNQEKTALSSWIQTAQSHCIKVNNEYCLSTEKLQEHIKAWGGDIAPEVKIKEFMTSKKSYEVQRMSRLVSSLGGASGASGVSGGRGAAGARCCVEAGGGRGALGAALSLAHGARCLSLDCDARAATEAAHRIHVIQKQWHTIAKRVNNGSEKSISEGINKNLHRFATAFITKDTDLSALVKETFPEYANDDVRILLTGLHTCGNLGPDSLRIFTTQPSVAALFNVPCCYHLLTETVDDSVFDVFQRDHGSGEESSQGFPMSDYLRGYNLGRNARMLAAQSIDRVVNQRQLPSKSLLYRALLQAIIKKHLPNQLVSEGKLKRITKKSENFQQYFKMADDILKLELFDRMSDSFFTDIKKTMDCDWKKLVLFYLIRLCLAQVIEGLILLDRLMFLFENGFDNVYLVKLFDPVISPRCHSIVAVR</sequence>
<feature type="domain" description="Methyltransferase" evidence="2">
    <location>
        <begin position="247"/>
        <end position="424"/>
    </location>
</feature>
<protein>
    <recommendedName>
        <fullName evidence="5">Methyltransferase domain-containing protein</fullName>
    </recommendedName>
</protein>
<organism evidence="3 4">
    <name type="scientific">Arctia plantaginis</name>
    <name type="common">Wood tiger moth</name>
    <name type="synonym">Phalaena plantaginis</name>
    <dbReference type="NCBI Taxonomy" id="874455"/>
    <lineage>
        <taxon>Eukaryota</taxon>
        <taxon>Metazoa</taxon>
        <taxon>Ecdysozoa</taxon>
        <taxon>Arthropoda</taxon>
        <taxon>Hexapoda</taxon>
        <taxon>Insecta</taxon>
        <taxon>Pterygota</taxon>
        <taxon>Neoptera</taxon>
        <taxon>Endopterygota</taxon>
        <taxon>Lepidoptera</taxon>
        <taxon>Glossata</taxon>
        <taxon>Ditrysia</taxon>
        <taxon>Noctuoidea</taxon>
        <taxon>Erebidae</taxon>
        <taxon>Arctiinae</taxon>
        <taxon>Arctia</taxon>
    </lineage>
</organism>
<dbReference type="Proteomes" id="UP000494106">
    <property type="component" value="Unassembled WGS sequence"/>
</dbReference>
<evidence type="ECO:0000259" key="1">
    <source>
        <dbReference type="Pfam" id="PF09811"/>
    </source>
</evidence>
<accession>A0A8S0Z4X6</accession>